<protein>
    <recommendedName>
        <fullName evidence="1">F-box domain-containing protein</fullName>
    </recommendedName>
</protein>
<dbReference type="PROSITE" id="PS50181">
    <property type="entry name" value="FBOX"/>
    <property type="match status" value="1"/>
</dbReference>
<dbReference type="Proteomes" id="UP000525078">
    <property type="component" value="Unassembled WGS sequence"/>
</dbReference>
<sequence length="403" mass="46318">MKHQLNKGNRNRNSRLHFSSSKLLSRPIMITAQSHMTPSSSPDMDPGIWSKLPEELMELILSFLPLKNFFNIRSTCKTFRSMVFSPCFISKHTSSLQSFSSFLLLSHPYSPRRFPLYDSNLNAWRKRALYSSVSLPSSASLLSSSYNGLLCFSLPTSSSFVVSNLLASTEREIKFPKYPFPFELLTLVSTPFGYSIFALCSQSSSKSTYLYDSRSHSWTESDGFEPILNDRHHQEGVYYKGALYFTTAEPFSIVSFDLEKRVWRRSEAEVPGELTLARLVSENGGEGGGNERLYLIGGIGVSGITKMLKVWELGLGNEWLEYDRVPEMMCRKFTSVCYHNYQHVYCFWHQGMICICCYTWPEILYFKSSSRTWHWLPKSPSLPDKWSCGFRWFSFIPNLYASV</sequence>
<dbReference type="InterPro" id="IPR011043">
    <property type="entry name" value="Gal_Oxase/kelch_b-propeller"/>
</dbReference>
<dbReference type="Gene3D" id="2.120.10.80">
    <property type="entry name" value="Kelch-type beta propeller"/>
    <property type="match status" value="1"/>
</dbReference>
<dbReference type="SMART" id="SM00256">
    <property type="entry name" value="FBOX"/>
    <property type="match status" value="1"/>
</dbReference>
<dbReference type="AlphaFoldDB" id="A0A7J6FFK0"/>
<dbReference type="InterPro" id="IPR050796">
    <property type="entry name" value="SCF_F-box_component"/>
</dbReference>
<dbReference type="InterPro" id="IPR015915">
    <property type="entry name" value="Kelch-typ_b-propeller"/>
</dbReference>
<dbReference type="PANTHER" id="PTHR31672:SF12">
    <property type="entry name" value="F-BOX DOMAIN-CONTAINING PROTEIN"/>
    <property type="match status" value="1"/>
</dbReference>
<comment type="caution">
    <text evidence="2">The sequence shown here is derived from an EMBL/GenBank/DDBJ whole genome shotgun (WGS) entry which is preliminary data.</text>
</comment>
<proteinExistence type="predicted"/>
<gene>
    <name evidence="2" type="ORF">F8388_003360</name>
</gene>
<dbReference type="PANTHER" id="PTHR31672">
    <property type="entry name" value="BNACNNG10540D PROTEIN"/>
    <property type="match status" value="1"/>
</dbReference>
<dbReference type="InterPro" id="IPR001810">
    <property type="entry name" value="F-box_dom"/>
</dbReference>
<reference evidence="2 3" key="1">
    <citation type="journal article" date="2020" name="bioRxiv">
        <title>Sequence and annotation of 42 cannabis genomes reveals extensive copy number variation in cannabinoid synthesis and pathogen resistance genes.</title>
        <authorList>
            <person name="Mckernan K.J."/>
            <person name="Helbert Y."/>
            <person name="Kane L.T."/>
            <person name="Ebling H."/>
            <person name="Zhang L."/>
            <person name="Liu B."/>
            <person name="Eaton Z."/>
            <person name="Mclaughlin S."/>
            <person name="Kingan S."/>
            <person name="Baybayan P."/>
            <person name="Concepcion G."/>
            <person name="Jordan M."/>
            <person name="Riva A."/>
            <person name="Barbazuk W."/>
            <person name="Harkins T."/>
        </authorList>
    </citation>
    <scope>NUCLEOTIDE SEQUENCE [LARGE SCALE GENOMIC DNA]</scope>
    <source>
        <strain evidence="3">cv. Jamaican Lion 4</strain>
        <tissue evidence="2">Leaf</tissue>
    </source>
</reference>
<dbReference type="Gene3D" id="1.20.1280.50">
    <property type="match status" value="1"/>
</dbReference>
<dbReference type="EMBL" id="JAATIP010000133">
    <property type="protein sequence ID" value="KAF4368659.1"/>
    <property type="molecule type" value="Genomic_DNA"/>
</dbReference>
<dbReference type="Pfam" id="PF00646">
    <property type="entry name" value="F-box"/>
    <property type="match status" value="1"/>
</dbReference>
<feature type="domain" description="F-box" evidence="1">
    <location>
        <begin position="46"/>
        <end position="96"/>
    </location>
</feature>
<evidence type="ECO:0000313" key="3">
    <source>
        <dbReference type="Proteomes" id="UP000525078"/>
    </source>
</evidence>
<organism evidence="2 3">
    <name type="scientific">Cannabis sativa</name>
    <name type="common">Hemp</name>
    <name type="synonym">Marijuana</name>
    <dbReference type="NCBI Taxonomy" id="3483"/>
    <lineage>
        <taxon>Eukaryota</taxon>
        <taxon>Viridiplantae</taxon>
        <taxon>Streptophyta</taxon>
        <taxon>Embryophyta</taxon>
        <taxon>Tracheophyta</taxon>
        <taxon>Spermatophyta</taxon>
        <taxon>Magnoliopsida</taxon>
        <taxon>eudicotyledons</taxon>
        <taxon>Gunneridae</taxon>
        <taxon>Pentapetalae</taxon>
        <taxon>rosids</taxon>
        <taxon>fabids</taxon>
        <taxon>Rosales</taxon>
        <taxon>Cannabaceae</taxon>
        <taxon>Cannabis</taxon>
    </lineage>
</organism>
<dbReference type="SUPFAM" id="SSF50965">
    <property type="entry name" value="Galactose oxidase, central domain"/>
    <property type="match status" value="1"/>
</dbReference>
<accession>A0A7J6FFK0</accession>
<evidence type="ECO:0000259" key="1">
    <source>
        <dbReference type="PROSITE" id="PS50181"/>
    </source>
</evidence>
<name>A0A7J6FFK0_CANSA</name>
<dbReference type="SUPFAM" id="SSF81383">
    <property type="entry name" value="F-box domain"/>
    <property type="match status" value="1"/>
</dbReference>
<evidence type="ECO:0000313" key="2">
    <source>
        <dbReference type="EMBL" id="KAF4368659.1"/>
    </source>
</evidence>
<dbReference type="InterPro" id="IPR036047">
    <property type="entry name" value="F-box-like_dom_sf"/>
</dbReference>
<dbReference type="FunFam" id="2.120.10.80:FF:000169">
    <property type="entry name" value="F-box family protein"/>
    <property type="match status" value="1"/>
</dbReference>